<feature type="coiled-coil region" evidence="1">
    <location>
        <begin position="165"/>
        <end position="232"/>
    </location>
</feature>
<dbReference type="InParanoid" id="A0A4S2MU71"/>
<organism evidence="3 4">
    <name type="scientific">Ascodesmis nigricans</name>
    <dbReference type="NCBI Taxonomy" id="341454"/>
    <lineage>
        <taxon>Eukaryota</taxon>
        <taxon>Fungi</taxon>
        <taxon>Dikarya</taxon>
        <taxon>Ascomycota</taxon>
        <taxon>Pezizomycotina</taxon>
        <taxon>Pezizomycetes</taxon>
        <taxon>Pezizales</taxon>
        <taxon>Ascodesmidaceae</taxon>
        <taxon>Ascodesmis</taxon>
    </lineage>
</organism>
<sequence length="493" mass="55730">MSSATTTAAAAAAPVVEKKQAPKKPDEEEFKKALAAQQKEHDAIKAKLTDVRAKLDSTKPGGRDPRQQELRDQMNQIKTQVASKKSVSQKLHDQIKTLQDSINARGKDLTSKQKAMPYRTLADLERQIAELDRKVNTGMMKIVDEKKALQEISTLNKQKKNFAVFEEAQKAIDADKQKLKELKEKKQDPELVELNKKFDELQKELNKLRDEQHEHSKNVNTLRDERTKLQKEQNEKWEEIKALKDTYYQGIREYREYTAAARKAREERYKKQREEEQLARNKKYAAEKLEEASAPAFSSEIITCNSLLTYFDPSHAVDASSKSLLTPSNLAATAQRTVDSSLLKGKKLVKEEESYFIGNPKKSKGKKNKKPAGAETEDAASVAPHGKINLNVGLIEQLGQIGVKAPSSQEEVKETIEAIGKKLEWYKENQKRVTEENIAKAKKELEKFEAEGSDVEEKVEAKEEKSAVVEEKKEAAPATEETPAAEAEEKKEE</sequence>
<evidence type="ECO:0000313" key="3">
    <source>
        <dbReference type="EMBL" id="TGZ80034.1"/>
    </source>
</evidence>
<name>A0A4S2MU71_9PEZI</name>
<dbReference type="InterPro" id="IPR039604">
    <property type="entry name" value="Bfr1"/>
</dbReference>
<dbReference type="FunCoup" id="A0A4S2MU71">
    <property type="interactions" value="186"/>
</dbReference>
<dbReference type="PANTHER" id="PTHR31027:SF2">
    <property type="entry name" value="LEBERCILIN DOMAIN-CONTAINING PROTEIN"/>
    <property type="match status" value="1"/>
</dbReference>
<evidence type="ECO:0000256" key="2">
    <source>
        <dbReference type="SAM" id="MobiDB-lite"/>
    </source>
</evidence>
<keyword evidence="4" id="KW-1185">Reference proteome</keyword>
<feature type="compositionally biased region" description="Low complexity" evidence="2">
    <location>
        <begin position="1"/>
        <end position="13"/>
    </location>
</feature>
<feature type="compositionally biased region" description="Basic and acidic residues" evidence="2">
    <location>
        <begin position="16"/>
        <end position="70"/>
    </location>
</feature>
<feature type="compositionally biased region" description="Basic residues" evidence="2">
    <location>
        <begin position="361"/>
        <end position="370"/>
    </location>
</feature>
<gene>
    <name evidence="3" type="ORF">EX30DRAFT_372550</name>
</gene>
<dbReference type="GO" id="GO:1990904">
    <property type="term" value="C:ribonucleoprotein complex"/>
    <property type="evidence" value="ECO:0007669"/>
    <property type="project" value="TreeGrafter"/>
</dbReference>
<accession>A0A4S2MU71</accession>
<feature type="compositionally biased region" description="Basic and acidic residues" evidence="2">
    <location>
        <begin position="450"/>
        <end position="475"/>
    </location>
</feature>
<dbReference type="PANTHER" id="PTHR31027">
    <property type="entry name" value="NUCLEAR SEGREGATION PROTEIN BFR1"/>
    <property type="match status" value="1"/>
</dbReference>
<feature type="compositionally biased region" description="Low complexity" evidence="2">
    <location>
        <begin position="476"/>
        <end position="485"/>
    </location>
</feature>
<dbReference type="GO" id="GO:0008298">
    <property type="term" value="P:intracellular mRNA localization"/>
    <property type="evidence" value="ECO:0007669"/>
    <property type="project" value="TreeGrafter"/>
</dbReference>
<dbReference type="GO" id="GO:0003729">
    <property type="term" value="F:mRNA binding"/>
    <property type="evidence" value="ECO:0007669"/>
    <property type="project" value="TreeGrafter"/>
</dbReference>
<proteinExistence type="predicted"/>
<dbReference type="AlphaFoldDB" id="A0A4S2MU71"/>
<dbReference type="GO" id="GO:0005783">
    <property type="term" value="C:endoplasmic reticulum"/>
    <property type="evidence" value="ECO:0007669"/>
    <property type="project" value="TreeGrafter"/>
</dbReference>
<reference evidence="3 4" key="1">
    <citation type="submission" date="2019-04" db="EMBL/GenBank/DDBJ databases">
        <title>Comparative genomics and transcriptomics to analyze fruiting body development in filamentous ascomycetes.</title>
        <authorList>
            <consortium name="DOE Joint Genome Institute"/>
            <person name="Lutkenhaus R."/>
            <person name="Traeger S."/>
            <person name="Breuer J."/>
            <person name="Kuo A."/>
            <person name="Lipzen A."/>
            <person name="Pangilinan J."/>
            <person name="Dilworth D."/>
            <person name="Sandor L."/>
            <person name="Poggeler S."/>
            <person name="Barry K."/>
            <person name="Grigoriev I.V."/>
            <person name="Nowrousian M."/>
        </authorList>
    </citation>
    <scope>NUCLEOTIDE SEQUENCE [LARGE SCALE GENOMIC DNA]</scope>
    <source>
        <strain evidence="3 4">CBS 389.68</strain>
    </source>
</reference>
<feature type="region of interest" description="Disordered" evidence="2">
    <location>
        <begin position="1"/>
        <end position="70"/>
    </location>
</feature>
<evidence type="ECO:0000313" key="4">
    <source>
        <dbReference type="Proteomes" id="UP000298138"/>
    </source>
</evidence>
<keyword evidence="1" id="KW-0175">Coiled coil</keyword>
<dbReference type="STRING" id="341454.A0A4S2MU71"/>
<dbReference type="EMBL" id="ML220127">
    <property type="protein sequence ID" value="TGZ80034.1"/>
    <property type="molecule type" value="Genomic_DNA"/>
</dbReference>
<feature type="region of interest" description="Disordered" evidence="2">
    <location>
        <begin position="450"/>
        <end position="493"/>
    </location>
</feature>
<evidence type="ECO:0000256" key="1">
    <source>
        <dbReference type="SAM" id="Coils"/>
    </source>
</evidence>
<evidence type="ECO:0008006" key="5">
    <source>
        <dbReference type="Google" id="ProtNLM"/>
    </source>
</evidence>
<dbReference type="Proteomes" id="UP000298138">
    <property type="component" value="Unassembled WGS sequence"/>
</dbReference>
<protein>
    <recommendedName>
        <fullName evidence="5">Nuclear segregation protein</fullName>
    </recommendedName>
</protein>
<dbReference type="GO" id="GO:0042175">
    <property type="term" value="C:nuclear outer membrane-endoplasmic reticulum membrane network"/>
    <property type="evidence" value="ECO:0007669"/>
    <property type="project" value="TreeGrafter"/>
</dbReference>
<dbReference type="OrthoDB" id="2195113at2759"/>
<feature type="region of interest" description="Disordered" evidence="2">
    <location>
        <begin position="358"/>
        <end position="385"/>
    </location>
</feature>